<evidence type="ECO:0000259" key="2">
    <source>
        <dbReference type="Pfam" id="PF11716"/>
    </source>
</evidence>
<name>A0ABS0H4X8_9ACTN</name>
<dbReference type="RefSeq" id="WP_196205025.1">
    <property type="nucleotide sequence ID" value="NZ_JADPUN010000274.1"/>
</dbReference>
<dbReference type="Proteomes" id="UP000638560">
    <property type="component" value="Unassembled WGS sequence"/>
</dbReference>
<evidence type="ECO:0000313" key="4">
    <source>
        <dbReference type="Proteomes" id="UP000638560"/>
    </source>
</evidence>
<dbReference type="SUPFAM" id="SSF55718">
    <property type="entry name" value="SCP-like"/>
    <property type="match status" value="1"/>
</dbReference>
<dbReference type="InterPro" id="IPR017517">
    <property type="entry name" value="Maleyloyr_isom"/>
</dbReference>
<accession>A0ABS0H4X8</accession>
<evidence type="ECO:0000313" key="3">
    <source>
        <dbReference type="EMBL" id="MBF9133519.1"/>
    </source>
</evidence>
<keyword evidence="4" id="KW-1185">Reference proteome</keyword>
<dbReference type="NCBIfam" id="TIGR03083">
    <property type="entry name" value="maleylpyruvate isomerase family mycothiol-dependent enzyme"/>
    <property type="match status" value="1"/>
</dbReference>
<dbReference type="SUPFAM" id="SSF109854">
    <property type="entry name" value="DinB/YfiT-like putative metalloenzymes"/>
    <property type="match status" value="1"/>
</dbReference>
<organism evidence="3 4">
    <name type="scientific">Plantactinospora alkalitolerans</name>
    <dbReference type="NCBI Taxonomy" id="2789879"/>
    <lineage>
        <taxon>Bacteria</taxon>
        <taxon>Bacillati</taxon>
        <taxon>Actinomycetota</taxon>
        <taxon>Actinomycetes</taxon>
        <taxon>Micromonosporales</taxon>
        <taxon>Micromonosporaceae</taxon>
        <taxon>Plantactinospora</taxon>
    </lineage>
</organism>
<dbReference type="InterPro" id="IPR024344">
    <property type="entry name" value="MDMPI_metal-binding"/>
</dbReference>
<feature type="compositionally biased region" description="Basic and acidic residues" evidence="1">
    <location>
        <begin position="208"/>
        <end position="219"/>
    </location>
</feature>
<evidence type="ECO:0000256" key="1">
    <source>
        <dbReference type="SAM" id="MobiDB-lite"/>
    </source>
</evidence>
<dbReference type="Pfam" id="PF11716">
    <property type="entry name" value="MDMPI_N"/>
    <property type="match status" value="1"/>
</dbReference>
<gene>
    <name evidence="3" type="ORF">I0C86_31970</name>
</gene>
<dbReference type="Gene3D" id="1.20.120.450">
    <property type="entry name" value="dinb family like domain"/>
    <property type="match status" value="1"/>
</dbReference>
<feature type="region of interest" description="Disordered" evidence="1">
    <location>
        <begin position="193"/>
        <end position="219"/>
    </location>
</feature>
<comment type="caution">
    <text evidence="3">The sequence shown here is derived from an EMBL/GenBank/DDBJ whole genome shotgun (WGS) entry which is preliminary data.</text>
</comment>
<dbReference type="EMBL" id="JADPUN010000274">
    <property type="protein sequence ID" value="MBF9133519.1"/>
    <property type="molecule type" value="Genomic_DNA"/>
</dbReference>
<reference evidence="3 4" key="1">
    <citation type="submission" date="2020-11" db="EMBL/GenBank/DDBJ databases">
        <title>A novel isolate from a Black sea contaminated sediment with potential to produce alkanes: Plantactinospora alkalitolerans sp. nov.</title>
        <authorList>
            <person name="Carro L."/>
            <person name="Veyisoglu A."/>
            <person name="Guven K."/>
            <person name="Schumann P."/>
            <person name="Klenk H.-P."/>
            <person name="Sahin N."/>
        </authorList>
    </citation>
    <scope>NUCLEOTIDE SEQUENCE [LARGE SCALE GENOMIC DNA]</scope>
    <source>
        <strain evidence="3 4">S1510</strain>
    </source>
</reference>
<dbReference type="Gene3D" id="3.30.1050.20">
    <property type="match status" value="1"/>
</dbReference>
<sequence length="268" mass="28337">MTLDPLVLLPEVDRATERLLRTVAELSDTAVGEPSLLPGWTRGHVLTHLARNADSYVNLLTSARTGEDVPQYASPAARNDAIAAGAGRSVAVQLADLRASAERLAEAARELPAEGWAAQVRSVRGPRVAATLVWGRLREVEVHHVDLAVGYRTADWPDAFSQRVLHEVVRDLARRDTQFALVLRPAETGQSLFLGSAGQAGGDPSDSASDRERSGVADPADLRTVADAEPRTVAGPAHALAGWLTGRSAGKNLVVTPAGPLPAAPAWI</sequence>
<protein>
    <submittedName>
        <fullName evidence="3">Maleylpyruvate isomerase family mycothiol-dependent enzyme</fullName>
    </submittedName>
</protein>
<dbReference type="InterPro" id="IPR034660">
    <property type="entry name" value="DinB/YfiT-like"/>
</dbReference>
<feature type="domain" description="Mycothiol-dependent maleylpyruvate isomerase metal-binding" evidence="2">
    <location>
        <begin position="13"/>
        <end position="148"/>
    </location>
</feature>
<proteinExistence type="predicted"/>
<dbReference type="InterPro" id="IPR036527">
    <property type="entry name" value="SCP2_sterol-bd_dom_sf"/>
</dbReference>
<dbReference type="GO" id="GO:0016853">
    <property type="term" value="F:isomerase activity"/>
    <property type="evidence" value="ECO:0007669"/>
    <property type="project" value="UniProtKB-KW"/>
</dbReference>
<keyword evidence="3" id="KW-0413">Isomerase</keyword>